<keyword evidence="3" id="KW-1185">Reference proteome</keyword>
<reference evidence="2 3" key="1">
    <citation type="submission" date="2023-11" db="EMBL/GenBank/DDBJ databases">
        <title>Halocaridina rubra genome assembly.</title>
        <authorList>
            <person name="Smith C."/>
        </authorList>
    </citation>
    <scope>NUCLEOTIDE SEQUENCE [LARGE SCALE GENOMIC DNA]</scope>
    <source>
        <strain evidence="2">EP-1</strain>
        <tissue evidence="2">Whole</tissue>
    </source>
</reference>
<feature type="compositionally biased region" description="Basic and acidic residues" evidence="1">
    <location>
        <begin position="84"/>
        <end position="93"/>
    </location>
</feature>
<name>A0AAN9A1X2_HALRR</name>
<evidence type="ECO:0000256" key="1">
    <source>
        <dbReference type="SAM" id="MobiDB-lite"/>
    </source>
</evidence>
<gene>
    <name evidence="2" type="ORF">SK128_001685</name>
</gene>
<sequence length="417" mass="46772">MANGSKHLDMFLAATRQCFISLSVLLWVAGVAYGVENHLHPLQIHPMFTYNPTQPPGEYWNAPPYKLHNVAPSSVTLPRRKTYLETTERRSDLENEMSMQSTGQHPLHPMTSDAVSIKETEEHLSSSSPDTVENGDTLSNQNSYHKELKKGEEAPPCFLELLKAPLVTSPLGKILFSTFATHTVGREDEMEEKEEEEEDENEPQVVESNITSRDDQQGALISQSSSGNLEQMLYSSNLSSVPVSNSDFQQNRDAFLSSRSHNDHTGNTTHLSTEQDQQKSSELVFTHQYVTLLSPENETRNIKLSEAKQEMLGNAITSDNKTEEQRNDTKENIYERDVCKVIKEVIHSIGDEGKFLPNKNVNSEPSGLKWPSSEGRGTRPHSSVVPQTSSSELELQVRRDGDDSLIEDTLDASLRYK</sequence>
<dbReference type="Proteomes" id="UP001381693">
    <property type="component" value="Unassembled WGS sequence"/>
</dbReference>
<feature type="region of interest" description="Disordered" evidence="1">
    <location>
        <begin position="352"/>
        <end position="417"/>
    </location>
</feature>
<dbReference type="EMBL" id="JAXCGZ010013748">
    <property type="protein sequence ID" value="KAK7072008.1"/>
    <property type="molecule type" value="Genomic_DNA"/>
</dbReference>
<feature type="compositionally biased region" description="Polar residues" evidence="1">
    <location>
        <begin position="380"/>
        <end position="393"/>
    </location>
</feature>
<comment type="caution">
    <text evidence="2">The sequence shown here is derived from an EMBL/GenBank/DDBJ whole genome shotgun (WGS) entry which is preliminary data.</text>
</comment>
<feature type="region of interest" description="Disordered" evidence="1">
    <location>
        <begin position="257"/>
        <end position="280"/>
    </location>
</feature>
<accession>A0AAN9A1X2</accession>
<feature type="compositionally biased region" description="Polar residues" evidence="1">
    <location>
        <begin position="265"/>
        <end position="280"/>
    </location>
</feature>
<evidence type="ECO:0000313" key="3">
    <source>
        <dbReference type="Proteomes" id="UP001381693"/>
    </source>
</evidence>
<feature type="non-terminal residue" evidence="2">
    <location>
        <position position="417"/>
    </location>
</feature>
<feature type="compositionally biased region" description="Polar residues" evidence="1">
    <location>
        <begin position="125"/>
        <end position="143"/>
    </location>
</feature>
<feature type="compositionally biased region" description="Acidic residues" evidence="1">
    <location>
        <begin position="188"/>
        <end position="202"/>
    </location>
</feature>
<feature type="region of interest" description="Disordered" evidence="1">
    <location>
        <begin position="84"/>
        <end position="149"/>
    </location>
</feature>
<dbReference type="AlphaFoldDB" id="A0AAN9A1X2"/>
<feature type="region of interest" description="Disordered" evidence="1">
    <location>
        <begin position="185"/>
        <end position="215"/>
    </location>
</feature>
<organism evidence="2 3">
    <name type="scientific">Halocaridina rubra</name>
    <name type="common">Hawaiian red shrimp</name>
    <dbReference type="NCBI Taxonomy" id="373956"/>
    <lineage>
        <taxon>Eukaryota</taxon>
        <taxon>Metazoa</taxon>
        <taxon>Ecdysozoa</taxon>
        <taxon>Arthropoda</taxon>
        <taxon>Crustacea</taxon>
        <taxon>Multicrustacea</taxon>
        <taxon>Malacostraca</taxon>
        <taxon>Eumalacostraca</taxon>
        <taxon>Eucarida</taxon>
        <taxon>Decapoda</taxon>
        <taxon>Pleocyemata</taxon>
        <taxon>Caridea</taxon>
        <taxon>Atyoidea</taxon>
        <taxon>Atyidae</taxon>
        <taxon>Halocaridina</taxon>
    </lineage>
</organism>
<proteinExistence type="predicted"/>
<protein>
    <submittedName>
        <fullName evidence="2">Uncharacterized protein</fullName>
    </submittedName>
</protein>
<evidence type="ECO:0000313" key="2">
    <source>
        <dbReference type="EMBL" id="KAK7072008.1"/>
    </source>
</evidence>